<dbReference type="GO" id="GO:0016787">
    <property type="term" value="F:hydrolase activity"/>
    <property type="evidence" value="ECO:0007669"/>
    <property type="project" value="UniProtKB-KW"/>
</dbReference>
<feature type="domain" description="Dienelactone hydrolase" evidence="2">
    <location>
        <begin position="37"/>
        <end position="257"/>
    </location>
</feature>
<dbReference type="Proteomes" id="UP001373496">
    <property type="component" value="Unassembled WGS sequence"/>
</dbReference>
<dbReference type="SUPFAM" id="SSF53474">
    <property type="entry name" value="alpha/beta-Hydrolases"/>
    <property type="match status" value="1"/>
</dbReference>
<evidence type="ECO:0000256" key="1">
    <source>
        <dbReference type="ARBA" id="ARBA00008645"/>
    </source>
</evidence>
<dbReference type="InterPro" id="IPR002925">
    <property type="entry name" value="Dienelactn_hydro"/>
</dbReference>
<sequence length="260" mass="27073">MTSAPTLTPELERILDSVPAVPVATDALRYSCGDAELEGYLAAPADAAGPRPAVLVLHDWAGMTDHVRVRAQMLARLGYVALAGDVFGVDEQPASPEESAALAGRYYGDVELFRARVLANLDALRADPRVDTARIAVMGYCFGGSGALEAARAGADVRGVVSFHGGLGTGAPAEAGSVTASVLVLTGADDPMVPVSAVAEFQDEVRGAGAPDWQVVSYSDALHAFAVPGADAPEHGVAYQETADRRSWVALQDFLRERLG</sequence>
<comment type="similarity">
    <text evidence="1">Belongs to the AB hydrolase superfamily.</text>
</comment>
<comment type="caution">
    <text evidence="3">The sequence shown here is derived from an EMBL/GenBank/DDBJ whole genome shotgun (WGS) entry which is preliminary data.</text>
</comment>
<dbReference type="InterPro" id="IPR029058">
    <property type="entry name" value="AB_hydrolase_fold"/>
</dbReference>
<evidence type="ECO:0000313" key="4">
    <source>
        <dbReference type="Proteomes" id="UP001373496"/>
    </source>
</evidence>
<dbReference type="EC" id="3.1.-.-" evidence="3"/>
<protein>
    <submittedName>
        <fullName evidence="3">Dienelactone hydrolase family protein</fullName>
        <ecNumber evidence="3">3.1.-.-</ecNumber>
    </submittedName>
</protein>
<dbReference type="InterPro" id="IPR050261">
    <property type="entry name" value="FrsA_esterase"/>
</dbReference>
<accession>A0ABU8E6L8</accession>
<dbReference type="PANTHER" id="PTHR22946">
    <property type="entry name" value="DIENELACTONE HYDROLASE DOMAIN-CONTAINING PROTEIN-RELATED"/>
    <property type="match status" value="1"/>
</dbReference>
<name>A0ABU8E6L8_9ACTN</name>
<keyword evidence="3" id="KW-0378">Hydrolase</keyword>
<organism evidence="3 4">
    <name type="scientific">Klenkia terrae</name>
    <dbReference type="NCBI Taxonomy" id="1052259"/>
    <lineage>
        <taxon>Bacteria</taxon>
        <taxon>Bacillati</taxon>
        <taxon>Actinomycetota</taxon>
        <taxon>Actinomycetes</taxon>
        <taxon>Geodermatophilales</taxon>
        <taxon>Geodermatophilaceae</taxon>
        <taxon>Klenkia</taxon>
    </lineage>
</organism>
<evidence type="ECO:0000259" key="2">
    <source>
        <dbReference type="Pfam" id="PF01738"/>
    </source>
</evidence>
<dbReference type="PANTHER" id="PTHR22946:SF0">
    <property type="entry name" value="DIENELACTONE HYDROLASE DOMAIN-CONTAINING PROTEIN"/>
    <property type="match status" value="1"/>
</dbReference>
<dbReference type="EMBL" id="JBAPLV010000012">
    <property type="protein sequence ID" value="MEI4279287.1"/>
    <property type="molecule type" value="Genomic_DNA"/>
</dbReference>
<evidence type="ECO:0000313" key="3">
    <source>
        <dbReference type="EMBL" id="MEI4279287.1"/>
    </source>
</evidence>
<dbReference type="RefSeq" id="WP_336392406.1">
    <property type="nucleotide sequence ID" value="NZ_JBAPLV010000012.1"/>
</dbReference>
<gene>
    <name evidence="3" type="ORF">UXQ13_12500</name>
</gene>
<dbReference type="Pfam" id="PF01738">
    <property type="entry name" value="DLH"/>
    <property type="match status" value="1"/>
</dbReference>
<keyword evidence="4" id="KW-1185">Reference proteome</keyword>
<proteinExistence type="inferred from homology"/>
<dbReference type="Gene3D" id="3.40.50.1820">
    <property type="entry name" value="alpha/beta hydrolase"/>
    <property type="match status" value="1"/>
</dbReference>
<reference evidence="3 4" key="1">
    <citation type="submission" date="2024-03" db="EMBL/GenBank/DDBJ databases">
        <title>Draft genome sequence of Klenkia terrae.</title>
        <authorList>
            <person name="Duangmal K."/>
            <person name="Chantavorakit T."/>
        </authorList>
    </citation>
    <scope>NUCLEOTIDE SEQUENCE [LARGE SCALE GENOMIC DNA]</scope>
    <source>
        <strain evidence="3 4">JCM 17786</strain>
    </source>
</reference>